<accession>A0A8J2JMN7</accession>
<organism evidence="1 2">
    <name type="scientific">Allacma fusca</name>
    <dbReference type="NCBI Taxonomy" id="39272"/>
    <lineage>
        <taxon>Eukaryota</taxon>
        <taxon>Metazoa</taxon>
        <taxon>Ecdysozoa</taxon>
        <taxon>Arthropoda</taxon>
        <taxon>Hexapoda</taxon>
        <taxon>Collembola</taxon>
        <taxon>Symphypleona</taxon>
        <taxon>Sminthuridae</taxon>
        <taxon>Allacma</taxon>
    </lineage>
</organism>
<protein>
    <submittedName>
        <fullName evidence="1">Uncharacterized protein</fullName>
    </submittedName>
</protein>
<proteinExistence type="predicted"/>
<evidence type="ECO:0000313" key="2">
    <source>
        <dbReference type="Proteomes" id="UP000708208"/>
    </source>
</evidence>
<reference evidence="1" key="1">
    <citation type="submission" date="2021-06" db="EMBL/GenBank/DDBJ databases">
        <authorList>
            <person name="Hodson N. C."/>
            <person name="Mongue J. A."/>
            <person name="Jaron S. K."/>
        </authorList>
    </citation>
    <scope>NUCLEOTIDE SEQUENCE</scope>
</reference>
<dbReference type="AlphaFoldDB" id="A0A8J2JMN7"/>
<gene>
    <name evidence="1" type="ORF">AFUS01_LOCUS12118</name>
</gene>
<sequence length="27" mass="3127">FDPRYPGDSTATQPSLEYYHILEVEQA</sequence>
<feature type="non-terminal residue" evidence="1">
    <location>
        <position position="1"/>
    </location>
</feature>
<dbReference type="Proteomes" id="UP000708208">
    <property type="component" value="Unassembled WGS sequence"/>
</dbReference>
<feature type="non-terminal residue" evidence="1">
    <location>
        <position position="27"/>
    </location>
</feature>
<name>A0A8J2JMN7_9HEXA</name>
<keyword evidence="2" id="KW-1185">Reference proteome</keyword>
<comment type="caution">
    <text evidence="1">The sequence shown here is derived from an EMBL/GenBank/DDBJ whole genome shotgun (WGS) entry which is preliminary data.</text>
</comment>
<dbReference type="EMBL" id="CAJVCH010094645">
    <property type="protein sequence ID" value="CAG7723011.1"/>
    <property type="molecule type" value="Genomic_DNA"/>
</dbReference>
<evidence type="ECO:0000313" key="1">
    <source>
        <dbReference type="EMBL" id="CAG7723011.1"/>
    </source>
</evidence>